<dbReference type="AlphaFoldDB" id="A0A5W3RSQ3"/>
<reference evidence="2" key="1">
    <citation type="submission" date="2018-05" db="EMBL/GenBank/DDBJ databases">
        <authorList>
            <person name="Ashton P.M."/>
            <person name="Dallman T."/>
            <person name="Nair S."/>
            <person name="De Pinna E."/>
            <person name="Peters T."/>
            <person name="Grant K."/>
        </authorList>
    </citation>
    <scope>NUCLEOTIDE SEQUENCE</scope>
    <source>
        <strain evidence="2">374031</strain>
    </source>
</reference>
<sequence>MTTANDNVMKVGGSSTNTEESRVEKETWTLFGAATAVVAPLVYNTVKEAVFEKRKQKREERYIIVQLIFILDKYIADCEFLSSNEGIYDPASQEIVMRYDKPELKMSSVKGDYKYLNTDMLYRLHSIESKHAQLMNELANLDDSYFEDGPDFSGYYSKRQELYAKHGLYVVELSEDICREFAISHTSWEGGFNPSASIRERLIQMKASKSASTLRRMERKSKRIADKHRRDTEKSRNG</sequence>
<proteinExistence type="predicted"/>
<evidence type="ECO:0000313" key="2">
    <source>
        <dbReference type="EMBL" id="EBU8205725.1"/>
    </source>
</evidence>
<comment type="caution">
    <text evidence="2">The sequence shown here is derived from an EMBL/GenBank/DDBJ whole genome shotgun (WGS) entry which is preliminary data.</text>
</comment>
<dbReference type="EMBL" id="AAHDIR010000014">
    <property type="protein sequence ID" value="EBU8205725.1"/>
    <property type="molecule type" value="Genomic_DNA"/>
</dbReference>
<feature type="compositionally biased region" description="Basic residues" evidence="1">
    <location>
        <begin position="217"/>
        <end position="227"/>
    </location>
</feature>
<evidence type="ECO:0000256" key="1">
    <source>
        <dbReference type="SAM" id="MobiDB-lite"/>
    </source>
</evidence>
<feature type="compositionally biased region" description="Basic and acidic residues" evidence="1">
    <location>
        <begin position="228"/>
        <end position="238"/>
    </location>
</feature>
<feature type="region of interest" description="Disordered" evidence="1">
    <location>
        <begin position="211"/>
        <end position="238"/>
    </location>
</feature>
<name>A0A5W3RSQ3_SALET</name>
<accession>A0A5W3RSQ3</accession>
<gene>
    <name evidence="2" type="ORF">DLM21_15425</name>
</gene>
<protein>
    <submittedName>
        <fullName evidence="2">Uncharacterized protein</fullName>
    </submittedName>
</protein>
<organism evidence="2">
    <name type="scientific">Salmonella enterica subsp. enterica serovar Cardoner</name>
    <dbReference type="NCBI Taxonomy" id="2564309"/>
    <lineage>
        <taxon>Bacteria</taxon>
        <taxon>Pseudomonadati</taxon>
        <taxon>Pseudomonadota</taxon>
        <taxon>Gammaproteobacteria</taxon>
        <taxon>Enterobacterales</taxon>
        <taxon>Enterobacteriaceae</taxon>
        <taxon>Salmonella</taxon>
    </lineage>
</organism>